<name>A0A6P2MZF0_9BURK</name>
<protein>
    <submittedName>
        <fullName evidence="2">Uncharacterized protein</fullName>
    </submittedName>
</protein>
<proteinExistence type="predicted"/>
<dbReference type="AlphaFoldDB" id="A0A6P2MZF0"/>
<sequence length="74" mass="7684">MQALGPGKRLANGIVNRHVPPSASTHRRGGASGSNTPLRHRQSLTVRAYFAGTAGIDSCGVAVRGAALWTIVYA</sequence>
<feature type="region of interest" description="Disordered" evidence="1">
    <location>
        <begin position="1"/>
        <end position="39"/>
    </location>
</feature>
<reference evidence="2 3" key="1">
    <citation type="submission" date="2019-09" db="EMBL/GenBank/DDBJ databases">
        <authorList>
            <person name="Depoorter E."/>
        </authorList>
    </citation>
    <scope>NUCLEOTIDE SEQUENCE [LARGE SCALE GENOMIC DNA]</scope>
    <source>
        <strain evidence="2">LMG 24065</strain>
    </source>
</reference>
<evidence type="ECO:0000256" key="1">
    <source>
        <dbReference type="SAM" id="MobiDB-lite"/>
    </source>
</evidence>
<organism evidence="2 3">
    <name type="scientific">Burkholderia diffusa</name>
    <dbReference type="NCBI Taxonomy" id="488732"/>
    <lineage>
        <taxon>Bacteria</taxon>
        <taxon>Pseudomonadati</taxon>
        <taxon>Pseudomonadota</taxon>
        <taxon>Betaproteobacteria</taxon>
        <taxon>Burkholderiales</taxon>
        <taxon>Burkholderiaceae</taxon>
        <taxon>Burkholderia</taxon>
        <taxon>Burkholderia cepacia complex</taxon>
    </lineage>
</organism>
<evidence type="ECO:0000313" key="2">
    <source>
        <dbReference type="EMBL" id="VWB91326.1"/>
    </source>
</evidence>
<gene>
    <name evidence="2" type="ORF">BDI24065_04390</name>
</gene>
<dbReference type="Proteomes" id="UP000494125">
    <property type="component" value="Unassembled WGS sequence"/>
</dbReference>
<keyword evidence="3" id="KW-1185">Reference proteome</keyword>
<accession>A0A6P2MZF0</accession>
<evidence type="ECO:0000313" key="3">
    <source>
        <dbReference type="Proteomes" id="UP000494125"/>
    </source>
</evidence>
<dbReference type="EMBL" id="CABVPN010000022">
    <property type="protein sequence ID" value="VWB91326.1"/>
    <property type="molecule type" value="Genomic_DNA"/>
</dbReference>